<feature type="transmembrane region" description="Helical" evidence="1">
    <location>
        <begin position="173"/>
        <end position="194"/>
    </location>
</feature>
<evidence type="ECO:0000313" key="4">
    <source>
        <dbReference type="Proteomes" id="UP000262969"/>
    </source>
</evidence>
<protein>
    <recommendedName>
        <fullName evidence="2">HD domain-containing protein</fullName>
    </recommendedName>
</protein>
<dbReference type="NCBIfam" id="TIGR00277">
    <property type="entry name" value="HDIG"/>
    <property type="match status" value="1"/>
</dbReference>
<dbReference type="PANTHER" id="PTHR36442">
    <property type="entry name" value="CYCLIC-DI-AMP PHOSPHODIESTERASE PGPH"/>
    <property type="match status" value="1"/>
</dbReference>
<sequence>METKEQDITLEEIPSIRLVLTAVTLLLTSLTLTLSFGILSDSSFLELLKYSVYTVVVNFVVVFYLYQNQKNVLKKRCSWWFISFCYLITVGSVLIPQIPNILVDFDILEYPVWILGIALLAMFVDTNLALLLSFGMVMFTFYGNNTYEVQLISLVLSFLICLLTKYLKKWISFLYAILVTVSLFITMLVVQSDFTLDKVVTKKNIIYYTCVFLILLLSFLSGSIIKVFSQKKKSSIVSLANDKEEFAASLGVMNEDILKEVNNDFNTVALQGNFLHQEELLVGNKSCFTVQEVADLQFPLMKRLEEESPKLLLHSKSIAYLSQKAAGCIGAKEDLAFAGGLYHEIGRLLGPDYVKNGEELAGQYKLPKEVSDMIRQHNFKVELPKTKEAAIVMLSDNIFSTILYLKNSGETSITAEKVIENTFSIRLNKGTLDESGISIKEFHNLKEFYISNIAYILNS</sequence>
<accession>A0A3D2X973</accession>
<evidence type="ECO:0000259" key="2">
    <source>
        <dbReference type="PROSITE" id="PS51831"/>
    </source>
</evidence>
<name>A0A3D2X973_9FIRM</name>
<feature type="domain" description="HD" evidence="2">
    <location>
        <begin position="311"/>
        <end position="401"/>
    </location>
</feature>
<dbReference type="PANTHER" id="PTHR36442:SF1">
    <property type="entry name" value="CYCLIC-DI-AMP PHOSPHODIESTERASE PGPH"/>
    <property type="match status" value="1"/>
</dbReference>
<feature type="transmembrane region" description="Helical" evidence="1">
    <location>
        <begin position="110"/>
        <end position="137"/>
    </location>
</feature>
<dbReference type="EMBL" id="DPVV01000499">
    <property type="protein sequence ID" value="HCL03700.1"/>
    <property type="molecule type" value="Genomic_DNA"/>
</dbReference>
<dbReference type="PROSITE" id="PS51831">
    <property type="entry name" value="HD"/>
    <property type="match status" value="1"/>
</dbReference>
<dbReference type="InterPro" id="IPR052722">
    <property type="entry name" value="PgpH_phosphodiesterase"/>
</dbReference>
<evidence type="ECO:0000313" key="3">
    <source>
        <dbReference type="EMBL" id="HCL03700.1"/>
    </source>
</evidence>
<dbReference type="Proteomes" id="UP000262969">
    <property type="component" value="Unassembled WGS sequence"/>
</dbReference>
<keyword evidence="1" id="KW-1133">Transmembrane helix</keyword>
<dbReference type="InterPro" id="IPR003607">
    <property type="entry name" value="HD/PDEase_dom"/>
</dbReference>
<evidence type="ECO:0000256" key="1">
    <source>
        <dbReference type="SAM" id="Phobius"/>
    </source>
</evidence>
<reference evidence="3 4" key="1">
    <citation type="journal article" date="2018" name="Nat. Biotechnol.">
        <title>A standardized bacterial taxonomy based on genome phylogeny substantially revises the tree of life.</title>
        <authorList>
            <person name="Parks D.H."/>
            <person name="Chuvochina M."/>
            <person name="Waite D.W."/>
            <person name="Rinke C."/>
            <person name="Skarshewski A."/>
            <person name="Chaumeil P.A."/>
            <person name="Hugenholtz P."/>
        </authorList>
    </citation>
    <scope>NUCLEOTIDE SEQUENCE [LARGE SCALE GENOMIC DNA]</scope>
    <source>
        <strain evidence="3">UBA11728</strain>
    </source>
</reference>
<feature type="transmembrane region" description="Helical" evidence="1">
    <location>
        <begin position="18"/>
        <end position="38"/>
    </location>
</feature>
<proteinExistence type="predicted"/>
<gene>
    <name evidence="3" type="ORF">DHW61_15065</name>
</gene>
<comment type="caution">
    <text evidence="3">The sequence shown here is derived from an EMBL/GenBank/DDBJ whole genome shotgun (WGS) entry which is preliminary data.</text>
</comment>
<feature type="transmembrane region" description="Helical" evidence="1">
    <location>
        <begin position="78"/>
        <end position="98"/>
    </location>
</feature>
<keyword evidence="1" id="KW-0472">Membrane</keyword>
<dbReference type="InterPro" id="IPR006674">
    <property type="entry name" value="HD_domain"/>
</dbReference>
<feature type="transmembrane region" description="Helical" evidence="1">
    <location>
        <begin position="50"/>
        <end position="66"/>
    </location>
</feature>
<keyword evidence="1" id="KW-0812">Transmembrane</keyword>
<dbReference type="AlphaFoldDB" id="A0A3D2X973"/>
<feature type="transmembrane region" description="Helical" evidence="1">
    <location>
        <begin position="206"/>
        <end position="228"/>
    </location>
</feature>
<dbReference type="Pfam" id="PF01966">
    <property type="entry name" value="HD"/>
    <property type="match status" value="1"/>
</dbReference>
<dbReference type="CDD" id="cd00077">
    <property type="entry name" value="HDc"/>
    <property type="match status" value="1"/>
</dbReference>
<dbReference type="SUPFAM" id="SSF109604">
    <property type="entry name" value="HD-domain/PDEase-like"/>
    <property type="match status" value="1"/>
</dbReference>
<dbReference type="InterPro" id="IPR006675">
    <property type="entry name" value="HDIG_dom"/>
</dbReference>
<dbReference type="Gene3D" id="1.10.3210.10">
    <property type="entry name" value="Hypothetical protein af1432"/>
    <property type="match status" value="1"/>
</dbReference>
<organism evidence="3 4">
    <name type="scientific">Lachnoclostridium phytofermentans</name>
    <dbReference type="NCBI Taxonomy" id="66219"/>
    <lineage>
        <taxon>Bacteria</taxon>
        <taxon>Bacillati</taxon>
        <taxon>Bacillota</taxon>
        <taxon>Clostridia</taxon>
        <taxon>Lachnospirales</taxon>
        <taxon>Lachnospiraceae</taxon>
    </lineage>
</organism>